<dbReference type="Proteomes" id="UP000656881">
    <property type="component" value="Unassembled WGS sequence"/>
</dbReference>
<keyword evidence="4" id="KW-1185">Reference proteome</keyword>
<comment type="caution">
    <text evidence="3">The sequence shown here is derived from an EMBL/GenBank/DDBJ whole genome shotgun (WGS) entry which is preliminary data.</text>
</comment>
<accession>A0ABQ2M2E8</accession>
<organism evidence="3 4">
    <name type="scientific">Streptomyces lasiicapitis</name>
    <dbReference type="NCBI Taxonomy" id="1923961"/>
    <lineage>
        <taxon>Bacteria</taxon>
        <taxon>Bacillati</taxon>
        <taxon>Actinomycetota</taxon>
        <taxon>Actinomycetes</taxon>
        <taxon>Kitasatosporales</taxon>
        <taxon>Streptomycetaceae</taxon>
        <taxon>Streptomyces</taxon>
    </lineage>
</organism>
<reference evidence="4" key="1">
    <citation type="journal article" date="2019" name="Int. J. Syst. Evol. Microbiol.">
        <title>The Global Catalogue of Microorganisms (GCM) 10K type strain sequencing project: providing services to taxonomists for standard genome sequencing and annotation.</title>
        <authorList>
            <consortium name="The Broad Institute Genomics Platform"/>
            <consortium name="The Broad Institute Genome Sequencing Center for Infectious Disease"/>
            <person name="Wu L."/>
            <person name="Ma J."/>
        </authorList>
    </citation>
    <scope>NUCLEOTIDE SEQUENCE [LARGE SCALE GENOMIC DNA]</scope>
    <source>
        <strain evidence="4">CGMCC 4.7349</strain>
    </source>
</reference>
<evidence type="ECO:0000313" key="3">
    <source>
        <dbReference type="EMBL" id="GGO46059.1"/>
    </source>
</evidence>
<keyword evidence="2" id="KW-0732">Signal</keyword>
<dbReference type="EMBL" id="BMNG01000007">
    <property type="protein sequence ID" value="GGO46059.1"/>
    <property type="molecule type" value="Genomic_DNA"/>
</dbReference>
<proteinExistence type="predicted"/>
<evidence type="ECO:0000313" key="4">
    <source>
        <dbReference type="Proteomes" id="UP000656881"/>
    </source>
</evidence>
<evidence type="ECO:0000256" key="1">
    <source>
        <dbReference type="SAM" id="MobiDB-lite"/>
    </source>
</evidence>
<gene>
    <name evidence="3" type="ORF">GCM10012286_36080</name>
</gene>
<protein>
    <recommendedName>
        <fullName evidence="5">Lipoprotein</fullName>
    </recommendedName>
</protein>
<feature type="chain" id="PRO_5046536382" description="Lipoprotein" evidence="2">
    <location>
        <begin position="27"/>
        <end position="253"/>
    </location>
</feature>
<sequence length="253" mass="25795">MRGTLRRAVPSVALLCLLVPIGGCGGADSSSRSQSNKDGDNMACEGQNNHCVNGTLIVSVPPSPSPSPSADASASGESPSPGDSPSGRTRTPSPSDAGEDEEDGGGGESGEGSGAAALLERAPRAVLRGPGPGTLRVALLDVTSPQPRWSTQGIGARRLRAAGVDGVLFRLSVPVPATVTVDVSRAPADVEYVFFNADGWRLGTQTAASCAAMCPSLTQNTVAAPQYQHLLVTDAGRSAGWPPGQRYIYTDVT</sequence>
<evidence type="ECO:0008006" key="5">
    <source>
        <dbReference type="Google" id="ProtNLM"/>
    </source>
</evidence>
<feature type="region of interest" description="Disordered" evidence="1">
    <location>
        <begin position="26"/>
        <end position="115"/>
    </location>
</feature>
<feature type="compositionally biased region" description="Low complexity" evidence="1">
    <location>
        <begin position="68"/>
        <end position="96"/>
    </location>
</feature>
<dbReference type="RefSeq" id="WP_189174720.1">
    <property type="nucleotide sequence ID" value="NZ_BMNG01000007.1"/>
</dbReference>
<name>A0ABQ2M2E8_9ACTN</name>
<feature type="signal peptide" evidence="2">
    <location>
        <begin position="1"/>
        <end position="26"/>
    </location>
</feature>
<evidence type="ECO:0000256" key="2">
    <source>
        <dbReference type="SAM" id="SignalP"/>
    </source>
</evidence>